<accession>A0AAV4MSN5</accession>
<sequence length="100" mass="11050">MENTNYIIGINGTPTVNEKEAADALGNNYSKERKLVLGRENKKTGRATRKVIRSCRVPASNELFKDLITSSELLYAVQQLDFKKSPGPDGIHGQFIVNLG</sequence>
<comment type="caution">
    <text evidence="1">The sequence shown here is derived from an EMBL/GenBank/DDBJ whole genome shotgun (WGS) entry which is preliminary data.</text>
</comment>
<proteinExistence type="predicted"/>
<evidence type="ECO:0008006" key="3">
    <source>
        <dbReference type="Google" id="ProtNLM"/>
    </source>
</evidence>
<evidence type="ECO:0000313" key="1">
    <source>
        <dbReference type="EMBL" id="GIX74885.1"/>
    </source>
</evidence>
<protein>
    <recommendedName>
        <fullName evidence="3">Reverse transcriptase</fullName>
    </recommendedName>
</protein>
<name>A0AAV4MSN5_9ARAC</name>
<dbReference type="EMBL" id="BPLQ01000775">
    <property type="protein sequence ID" value="GIX74885.1"/>
    <property type="molecule type" value="Genomic_DNA"/>
</dbReference>
<organism evidence="1 2">
    <name type="scientific">Caerostris darwini</name>
    <dbReference type="NCBI Taxonomy" id="1538125"/>
    <lineage>
        <taxon>Eukaryota</taxon>
        <taxon>Metazoa</taxon>
        <taxon>Ecdysozoa</taxon>
        <taxon>Arthropoda</taxon>
        <taxon>Chelicerata</taxon>
        <taxon>Arachnida</taxon>
        <taxon>Araneae</taxon>
        <taxon>Araneomorphae</taxon>
        <taxon>Entelegynae</taxon>
        <taxon>Araneoidea</taxon>
        <taxon>Araneidae</taxon>
        <taxon>Caerostris</taxon>
    </lineage>
</organism>
<keyword evidence="2" id="KW-1185">Reference proteome</keyword>
<evidence type="ECO:0000313" key="2">
    <source>
        <dbReference type="Proteomes" id="UP001054837"/>
    </source>
</evidence>
<dbReference type="AlphaFoldDB" id="A0AAV4MSN5"/>
<dbReference type="Proteomes" id="UP001054837">
    <property type="component" value="Unassembled WGS sequence"/>
</dbReference>
<gene>
    <name evidence="1" type="primary">AVEN_235114_1</name>
    <name evidence="1" type="ORF">CDAR_178951</name>
</gene>
<reference evidence="1 2" key="1">
    <citation type="submission" date="2021-06" db="EMBL/GenBank/DDBJ databases">
        <title>Caerostris darwini draft genome.</title>
        <authorList>
            <person name="Kono N."/>
            <person name="Arakawa K."/>
        </authorList>
    </citation>
    <scope>NUCLEOTIDE SEQUENCE [LARGE SCALE GENOMIC DNA]</scope>
</reference>